<dbReference type="GO" id="GO:0005524">
    <property type="term" value="F:ATP binding"/>
    <property type="evidence" value="ECO:0007669"/>
    <property type="project" value="InterPro"/>
</dbReference>
<dbReference type="InterPro" id="IPR006555">
    <property type="entry name" value="ATP-dep_Helicase_C"/>
</dbReference>
<dbReference type="WBParaSite" id="PDA_v2.g16495.t1">
    <property type="protein sequence ID" value="PDA_v2.g16495.t1"/>
    <property type="gene ID" value="PDA_v2.g16495"/>
</dbReference>
<dbReference type="GO" id="GO:0016818">
    <property type="term" value="F:hydrolase activity, acting on acid anhydrides, in phosphorus-containing anhydrides"/>
    <property type="evidence" value="ECO:0007669"/>
    <property type="project" value="InterPro"/>
</dbReference>
<proteinExistence type="predicted"/>
<dbReference type="GO" id="GO:0005634">
    <property type="term" value="C:nucleus"/>
    <property type="evidence" value="ECO:0007669"/>
    <property type="project" value="TreeGrafter"/>
</dbReference>
<name>A0A914PKZ2_9BILA</name>
<evidence type="ECO:0000313" key="2">
    <source>
        <dbReference type="Proteomes" id="UP000887578"/>
    </source>
</evidence>
<dbReference type="PANTHER" id="PTHR11472:SF47">
    <property type="entry name" value="FANCONI ANEMIA GROUP J PROTEIN"/>
    <property type="match status" value="1"/>
</dbReference>
<dbReference type="GO" id="GO:1990918">
    <property type="term" value="P:double-strand break repair involved in meiotic recombination"/>
    <property type="evidence" value="ECO:0007669"/>
    <property type="project" value="TreeGrafter"/>
</dbReference>
<dbReference type="Gene3D" id="3.40.50.300">
    <property type="entry name" value="P-loop containing nucleotide triphosphate hydrolases"/>
    <property type="match status" value="1"/>
</dbReference>
<dbReference type="PANTHER" id="PTHR11472">
    <property type="entry name" value="DNA REPAIR DEAD HELICASE RAD3/XP-D SUBFAMILY MEMBER"/>
    <property type="match status" value="1"/>
</dbReference>
<organism evidence="2 3">
    <name type="scientific">Panagrolaimus davidi</name>
    <dbReference type="NCBI Taxonomy" id="227884"/>
    <lineage>
        <taxon>Eukaryota</taxon>
        <taxon>Metazoa</taxon>
        <taxon>Ecdysozoa</taxon>
        <taxon>Nematoda</taxon>
        <taxon>Chromadorea</taxon>
        <taxon>Rhabditida</taxon>
        <taxon>Tylenchina</taxon>
        <taxon>Panagrolaimomorpha</taxon>
        <taxon>Panagrolaimoidea</taxon>
        <taxon>Panagrolaimidae</taxon>
        <taxon>Panagrolaimus</taxon>
    </lineage>
</organism>
<reference evidence="3" key="1">
    <citation type="submission" date="2022-11" db="UniProtKB">
        <authorList>
            <consortium name="WormBaseParasite"/>
        </authorList>
    </citation>
    <scope>IDENTIFICATION</scope>
</reference>
<feature type="domain" description="ATP-dependent helicase C-terminal" evidence="1">
    <location>
        <begin position="2"/>
        <end position="37"/>
    </location>
</feature>
<protein>
    <submittedName>
        <fullName evidence="3">ATP-dependent helicase C-terminal domain-containing protein</fullName>
    </submittedName>
</protein>
<keyword evidence="2" id="KW-1185">Reference proteome</keyword>
<sequence length="72" mass="8518">MQGFRALNQALGRGLRHSNDWCAILLFDIRFINKKRKPKSPVKFNELISRWIRNCLQHSNDFKTNLAAYIKD</sequence>
<dbReference type="GO" id="GO:0006289">
    <property type="term" value="P:nucleotide-excision repair"/>
    <property type="evidence" value="ECO:0007669"/>
    <property type="project" value="TreeGrafter"/>
</dbReference>
<dbReference type="Proteomes" id="UP000887578">
    <property type="component" value="Unplaced"/>
</dbReference>
<dbReference type="InterPro" id="IPR045028">
    <property type="entry name" value="DinG/Rad3-like"/>
</dbReference>
<dbReference type="GO" id="GO:0003678">
    <property type="term" value="F:DNA helicase activity"/>
    <property type="evidence" value="ECO:0007669"/>
    <property type="project" value="TreeGrafter"/>
</dbReference>
<accession>A0A914PKZ2</accession>
<dbReference type="AlphaFoldDB" id="A0A914PKZ2"/>
<dbReference type="GO" id="GO:0003676">
    <property type="term" value="F:nucleic acid binding"/>
    <property type="evidence" value="ECO:0007669"/>
    <property type="project" value="InterPro"/>
</dbReference>
<dbReference type="Pfam" id="PF13307">
    <property type="entry name" value="Helicase_C_2"/>
    <property type="match status" value="1"/>
</dbReference>
<evidence type="ECO:0000313" key="3">
    <source>
        <dbReference type="WBParaSite" id="PDA_v2.g16495.t1"/>
    </source>
</evidence>
<dbReference type="InterPro" id="IPR027417">
    <property type="entry name" value="P-loop_NTPase"/>
</dbReference>
<evidence type="ECO:0000259" key="1">
    <source>
        <dbReference type="Pfam" id="PF13307"/>
    </source>
</evidence>